<dbReference type="NCBIfam" id="NF006623">
    <property type="entry name" value="PRK09191.1"/>
    <property type="match status" value="1"/>
</dbReference>
<dbReference type="Gene3D" id="3.40.50.2300">
    <property type="match status" value="1"/>
</dbReference>
<dbReference type="InterPro" id="IPR053866">
    <property type="entry name" value="PhyR_sigma2"/>
</dbReference>
<dbReference type="AlphaFoldDB" id="A0A348W8E0"/>
<dbReference type="Proteomes" id="UP000264719">
    <property type="component" value="Unassembled WGS sequence"/>
</dbReference>
<dbReference type="PIRSF" id="PIRSF036400">
    <property type="entry name" value="RR_Ctr_UCP036400"/>
    <property type="match status" value="1"/>
</dbReference>
<evidence type="ECO:0000313" key="5">
    <source>
        <dbReference type="Proteomes" id="UP000264719"/>
    </source>
</evidence>
<organism evidence="4 5">
    <name type="scientific">Roseovarius nubinhibens</name>
    <dbReference type="NCBI Taxonomy" id="314263"/>
    <lineage>
        <taxon>Bacteria</taxon>
        <taxon>Pseudomonadati</taxon>
        <taxon>Pseudomonadota</taxon>
        <taxon>Alphaproteobacteria</taxon>
        <taxon>Rhodobacterales</taxon>
        <taxon>Roseobacteraceae</taxon>
        <taxon>Roseovarius</taxon>
    </lineage>
</organism>
<feature type="modified residue" description="4-aspartylphosphate" evidence="2">
    <location>
        <position position="197"/>
    </location>
</feature>
<keyword evidence="1 2" id="KW-0597">Phosphoprotein</keyword>
<feature type="domain" description="Response regulatory" evidence="3">
    <location>
        <begin position="147"/>
        <end position="261"/>
    </location>
</feature>
<evidence type="ECO:0000256" key="2">
    <source>
        <dbReference type="PROSITE-ProRule" id="PRU00169"/>
    </source>
</evidence>
<dbReference type="Gene3D" id="1.10.1740.10">
    <property type="match status" value="1"/>
</dbReference>
<sequence>MEASVHSDITASVAQELPFLRRYARALTGNQQSGDHYAAATLEAILEDLDTLRRASSVRAGLFGAFHQIWVTSGTPVEELDADNTPEATAQRRLSALTPNTREALLLHSIEGFSGQEVAEIVNVGKDEANELISIARGEMINAMKGRIMVIEDEAIIAMDISAIVEEMGHDVTGIARTRDQAVELARKDMPDMILADIQLADKSSGIDAVSHILSEMGEIPVVFITAFPERLLTGERPEPAFLITKPYTEEQVQSAVSQAMFFASTETLKA</sequence>
<dbReference type="InterPro" id="IPR013324">
    <property type="entry name" value="RNA_pol_sigma_r3/r4-like"/>
</dbReference>
<dbReference type="SUPFAM" id="SSF88659">
    <property type="entry name" value="Sigma3 and sigma4 domains of RNA polymerase sigma factors"/>
    <property type="match status" value="1"/>
</dbReference>
<dbReference type="InterPro" id="IPR014605">
    <property type="entry name" value="Sig_resp-reg_PhyR"/>
</dbReference>
<dbReference type="Pfam" id="PF00072">
    <property type="entry name" value="Response_reg"/>
    <property type="match status" value="1"/>
</dbReference>
<dbReference type="RefSeq" id="WP_339855326.1">
    <property type="nucleotide sequence ID" value="NZ_CAXAXR010000019.1"/>
</dbReference>
<dbReference type="EMBL" id="DMVW01000030">
    <property type="protein sequence ID" value="HAR50802.1"/>
    <property type="molecule type" value="Genomic_DNA"/>
</dbReference>
<comment type="caution">
    <text evidence="4">The sequence shown here is derived from an EMBL/GenBank/DDBJ whole genome shotgun (WGS) entry which is preliminary data.</text>
</comment>
<reference evidence="4 5" key="1">
    <citation type="journal article" date="2018" name="Nat. Biotechnol.">
        <title>A standardized bacterial taxonomy based on genome phylogeny substantially revises the tree of life.</title>
        <authorList>
            <person name="Parks D.H."/>
            <person name="Chuvochina M."/>
            <person name="Waite D.W."/>
            <person name="Rinke C."/>
            <person name="Skarshewski A."/>
            <person name="Chaumeil P.A."/>
            <person name="Hugenholtz P."/>
        </authorList>
    </citation>
    <scope>NUCLEOTIDE SEQUENCE [LARGE SCALE GENOMIC DNA]</scope>
    <source>
        <strain evidence="4">UBA9169</strain>
    </source>
</reference>
<evidence type="ECO:0000259" key="3">
    <source>
        <dbReference type="PROSITE" id="PS50110"/>
    </source>
</evidence>
<dbReference type="Pfam" id="PF22233">
    <property type="entry name" value="PhyR_sigma-like"/>
    <property type="match status" value="1"/>
</dbReference>
<dbReference type="GO" id="GO:0000160">
    <property type="term" value="P:phosphorelay signal transduction system"/>
    <property type="evidence" value="ECO:0007669"/>
    <property type="project" value="InterPro"/>
</dbReference>
<name>A0A348W8E0_9RHOB</name>
<dbReference type="InterPro" id="IPR053867">
    <property type="entry name" value="PhyR_sigma4"/>
</dbReference>
<dbReference type="CDD" id="cd17540">
    <property type="entry name" value="REC_PhyR"/>
    <property type="match status" value="1"/>
</dbReference>
<dbReference type="InterPro" id="IPR001789">
    <property type="entry name" value="Sig_transdc_resp-reg_receiver"/>
</dbReference>
<dbReference type="InterPro" id="IPR011006">
    <property type="entry name" value="CheY-like_superfamily"/>
</dbReference>
<dbReference type="PROSITE" id="PS50110">
    <property type="entry name" value="RESPONSE_REGULATORY"/>
    <property type="match status" value="1"/>
</dbReference>
<dbReference type="SUPFAM" id="SSF52172">
    <property type="entry name" value="CheY-like"/>
    <property type="match status" value="1"/>
</dbReference>
<dbReference type="Gene3D" id="1.10.10.10">
    <property type="entry name" value="Winged helix-like DNA-binding domain superfamily/Winged helix DNA-binding domain"/>
    <property type="match status" value="1"/>
</dbReference>
<dbReference type="SMART" id="SM00448">
    <property type="entry name" value="REC"/>
    <property type="match status" value="1"/>
</dbReference>
<dbReference type="InterPro" id="IPR050595">
    <property type="entry name" value="Bact_response_regulator"/>
</dbReference>
<dbReference type="PANTHER" id="PTHR44591">
    <property type="entry name" value="STRESS RESPONSE REGULATOR PROTEIN 1"/>
    <property type="match status" value="1"/>
</dbReference>
<evidence type="ECO:0000256" key="1">
    <source>
        <dbReference type="ARBA" id="ARBA00022553"/>
    </source>
</evidence>
<evidence type="ECO:0000313" key="4">
    <source>
        <dbReference type="EMBL" id="HAR50802.1"/>
    </source>
</evidence>
<dbReference type="InterPro" id="IPR036388">
    <property type="entry name" value="WH-like_DNA-bd_sf"/>
</dbReference>
<accession>A0A348W8E0</accession>
<dbReference type="PANTHER" id="PTHR44591:SF3">
    <property type="entry name" value="RESPONSE REGULATORY DOMAIN-CONTAINING PROTEIN"/>
    <property type="match status" value="1"/>
</dbReference>
<dbReference type="Pfam" id="PF22029">
    <property type="entry name" value="PhyR_sigma2"/>
    <property type="match status" value="1"/>
</dbReference>
<gene>
    <name evidence="4" type="ORF">DCS45_02850</name>
</gene>
<protein>
    <submittedName>
        <fullName evidence="4">Response regulator</fullName>
    </submittedName>
</protein>
<proteinExistence type="predicted"/>